<keyword evidence="2" id="KW-0378">Hydrolase</keyword>
<dbReference type="InterPro" id="IPR011650">
    <property type="entry name" value="Peptidase_M20_dimer"/>
</dbReference>
<feature type="domain" description="Peptidase M20 dimerisation" evidence="3">
    <location>
        <begin position="158"/>
        <end position="259"/>
    </location>
</feature>
<evidence type="ECO:0000256" key="2">
    <source>
        <dbReference type="ARBA" id="ARBA00022801"/>
    </source>
</evidence>
<evidence type="ECO:0000256" key="1">
    <source>
        <dbReference type="ARBA" id="ARBA00022723"/>
    </source>
</evidence>
<evidence type="ECO:0000313" key="5">
    <source>
        <dbReference type="Proteomes" id="UP001217485"/>
    </source>
</evidence>
<gene>
    <name evidence="4" type="ORF">POL72_11905</name>
</gene>
<name>A0ABT5BXI8_9BACT</name>
<dbReference type="Proteomes" id="UP001217485">
    <property type="component" value="Unassembled WGS sequence"/>
</dbReference>
<evidence type="ECO:0000313" key="4">
    <source>
        <dbReference type="EMBL" id="MDC0678438.1"/>
    </source>
</evidence>
<protein>
    <submittedName>
        <fullName evidence="4">Peptidase dimerization domain-containing protein</fullName>
    </submittedName>
</protein>
<organism evidence="4 5">
    <name type="scientific">Sorangium atrum</name>
    <dbReference type="NCBI Taxonomy" id="2995308"/>
    <lineage>
        <taxon>Bacteria</taxon>
        <taxon>Pseudomonadati</taxon>
        <taxon>Myxococcota</taxon>
        <taxon>Polyangia</taxon>
        <taxon>Polyangiales</taxon>
        <taxon>Polyangiaceae</taxon>
        <taxon>Sorangium</taxon>
    </lineage>
</organism>
<dbReference type="RefSeq" id="WP_272095257.1">
    <property type="nucleotide sequence ID" value="NZ_JAQNDK010000001.1"/>
</dbReference>
<dbReference type="EMBL" id="JAQNDK010000001">
    <property type="protein sequence ID" value="MDC0678438.1"/>
    <property type="molecule type" value="Genomic_DNA"/>
</dbReference>
<dbReference type="Gene3D" id="3.40.630.10">
    <property type="entry name" value="Zn peptidases"/>
    <property type="match status" value="1"/>
</dbReference>
<dbReference type="Gene3D" id="3.30.70.360">
    <property type="match status" value="1"/>
</dbReference>
<dbReference type="Pfam" id="PF07687">
    <property type="entry name" value="M20_dimer"/>
    <property type="match status" value="1"/>
</dbReference>
<sequence length="350" mass="37404">MELLENLLWLCRIPSPTGEERDLADELARRLAALPLASPPRRYGDSLVAPLTRGSGGPKILLVGQLDVANPGQRGEARTENKRVLGAGAAEKSGLCLMLDLAERRPQVHADITLVFHARGACGFDASELRVVMKQDAELRGADFALVLKPTDNKLQLGSGGSTHATLAFAGRTGHSGLPGAGVNAIHKFARVLSQLVAFEPVPDVVDGLTWYEMMNATSAHGGRSGSVVADHLEVNVHHTYGPSTSSHASQERLMALVDRVGAVRFEELSRPAPPNRNHALIAALEQSGVQGVEARQTWTEVASFTTLGIPAANFGPGAERTMHALNEVTELSELARAQTILDSWFAKMT</sequence>
<reference evidence="4 5" key="1">
    <citation type="submission" date="2023-01" db="EMBL/GenBank/DDBJ databases">
        <title>Minimal conservation of predation-associated metabolite biosynthetic gene clusters underscores biosynthetic potential of Myxococcota including descriptions for ten novel species: Archangium lansinium sp. nov., Myxococcus landrumus sp. nov., Nannocystis bai.</title>
        <authorList>
            <person name="Ahearne A."/>
            <person name="Stevens C."/>
            <person name="Dowd S."/>
        </authorList>
    </citation>
    <scope>NUCLEOTIDE SEQUENCE [LARGE SCALE GENOMIC DNA]</scope>
    <source>
        <strain evidence="4 5">WIWO2</strain>
    </source>
</reference>
<comment type="caution">
    <text evidence="4">The sequence shown here is derived from an EMBL/GenBank/DDBJ whole genome shotgun (WGS) entry which is preliminary data.</text>
</comment>
<dbReference type="PANTHER" id="PTHR43808">
    <property type="entry name" value="ACETYLORNITHINE DEACETYLASE"/>
    <property type="match status" value="1"/>
</dbReference>
<dbReference type="InterPro" id="IPR036264">
    <property type="entry name" value="Bact_exopeptidase_dim_dom"/>
</dbReference>
<proteinExistence type="predicted"/>
<dbReference type="PANTHER" id="PTHR43808:SF31">
    <property type="entry name" value="N-ACETYL-L-CITRULLINE DEACETYLASE"/>
    <property type="match status" value="1"/>
</dbReference>
<accession>A0ABT5BXI8</accession>
<dbReference type="InterPro" id="IPR050072">
    <property type="entry name" value="Peptidase_M20A"/>
</dbReference>
<evidence type="ECO:0000259" key="3">
    <source>
        <dbReference type="Pfam" id="PF07687"/>
    </source>
</evidence>
<keyword evidence="5" id="KW-1185">Reference proteome</keyword>
<dbReference type="SUPFAM" id="SSF55031">
    <property type="entry name" value="Bacterial exopeptidase dimerisation domain"/>
    <property type="match status" value="1"/>
</dbReference>
<keyword evidence="1" id="KW-0479">Metal-binding</keyword>
<dbReference type="SUPFAM" id="SSF53187">
    <property type="entry name" value="Zn-dependent exopeptidases"/>
    <property type="match status" value="1"/>
</dbReference>